<comment type="similarity">
    <text evidence="2 10">Belongs to the class VI-like SAM-binding methyltransferase superfamily. Isoprenylcysteine carboxyl methyltransferase family.</text>
</comment>
<dbReference type="AlphaFoldDB" id="C5PHT6"/>
<dbReference type="GO" id="GO:0005789">
    <property type="term" value="C:endoplasmic reticulum membrane"/>
    <property type="evidence" value="ECO:0007669"/>
    <property type="project" value="UniProtKB-SubCell"/>
</dbReference>
<dbReference type="GO" id="GO:0032259">
    <property type="term" value="P:methylation"/>
    <property type="evidence" value="ECO:0007669"/>
    <property type="project" value="UniProtKB-KW"/>
</dbReference>
<dbReference type="EMBL" id="ACFW01000049">
    <property type="protein sequence ID" value="EER24089.1"/>
    <property type="molecule type" value="Genomic_DNA"/>
</dbReference>
<evidence type="ECO:0000256" key="11">
    <source>
        <dbReference type="SAM" id="MobiDB-lite"/>
    </source>
</evidence>
<reference evidence="12 13" key="1">
    <citation type="journal article" date="2009" name="Genome Res.">
        <title>Comparative genomic analyses of the human fungal pathogens Coccidioides and their relatives.</title>
        <authorList>
            <person name="Sharpton T.J."/>
            <person name="Stajich J.E."/>
            <person name="Rounsley S.D."/>
            <person name="Gardner M.J."/>
            <person name="Wortman J.R."/>
            <person name="Jordar V.S."/>
            <person name="Maiti R."/>
            <person name="Kodira C.D."/>
            <person name="Neafsey D.E."/>
            <person name="Zeng Q."/>
            <person name="Hung C.-Y."/>
            <person name="McMahan C."/>
            <person name="Muszewska A."/>
            <person name="Grynberg M."/>
            <person name="Mandel M.A."/>
            <person name="Kellner E.M."/>
            <person name="Barker B.M."/>
            <person name="Galgiani J.N."/>
            <person name="Orbach M.J."/>
            <person name="Kirkland T.N."/>
            <person name="Cole G.T."/>
            <person name="Henn M.R."/>
            <person name="Birren B.W."/>
            <person name="Taylor J.W."/>
        </authorList>
    </citation>
    <scope>NUCLEOTIDE SEQUENCE [LARGE SCALE GENOMIC DNA]</scope>
    <source>
        <strain evidence="13">C735</strain>
    </source>
</reference>
<evidence type="ECO:0000256" key="4">
    <source>
        <dbReference type="ARBA" id="ARBA00022603"/>
    </source>
</evidence>
<dbReference type="OrthoDB" id="422086at2759"/>
<feature type="compositionally biased region" description="Polar residues" evidence="11">
    <location>
        <begin position="1"/>
        <end position="11"/>
    </location>
</feature>
<evidence type="ECO:0000256" key="3">
    <source>
        <dbReference type="ARBA" id="ARBA00012151"/>
    </source>
</evidence>
<comment type="catalytic activity">
    <reaction evidence="10">
        <text>[protein]-C-terminal S-[(2E,6E)-farnesyl]-L-cysteine + S-adenosyl-L-methionine = [protein]-C-terminal S-[(2E,6E)-farnesyl]-L-cysteine methyl ester + S-adenosyl-L-homocysteine</text>
        <dbReference type="Rhea" id="RHEA:21672"/>
        <dbReference type="Rhea" id="RHEA-COMP:12125"/>
        <dbReference type="Rhea" id="RHEA-COMP:12126"/>
        <dbReference type="ChEBI" id="CHEBI:57856"/>
        <dbReference type="ChEBI" id="CHEBI:59789"/>
        <dbReference type="ChEBI" id="CHEBI:90510"/>
        <dbReference type="ChEBI" id="CHEBI:90511"/>
        <dbReference type="EC" id="2.1.1.100"/>
    </reaction>
</comment>
<feature type="transmembrane region" description="Helical" evidence="10">
    <location>
        <begin position="66"/>
        <end position="86"/>
    </location>
</feature>
<keyword evidence="10" id="KW-0256">Endoplasmic reticulum</keyword>
<accession>C5PHT6</accession>
<feature type="region of interest" description="Disordered" evidence="11">
    <location>
        <begin position="1"/>
        <end position="41"/>
    </location>
</feature>
<name>C5PHT6_COCP7</name>
<proteinExistence type="inferred from homology"/>
<dbReference type="EC" id="2.1.1.100" evidence="3 10"/>
<protein>
    <recommendedName>
        <fullName evidence="3 10">Protein-S-isoprenylcysteine O-methyltransferase</fullName>
        <ecNumber evidence="3 10">2.1.1.100</ecNumber>
    </recommendedName>
</protein>
<evidence type="ECO:0000313" key="13">
    <source>
        <dbReference type="Proteomes" id="UP000009084"/>
    </source>
</evidence>
<evidence type="ECO:0000313" key="12">
    <source>
        <dbReference type="EMBL" id="EER24089.1"/>
    </source>
</evidence>
<keyword evidence="8 10" id="KW-1133">Transmembrane helix</keyword>
<evidence type="ECO:0000256" key="7">
    <source>
        <dbReference type="ARBA" id="ARBA00022692"/>
    </source>
</evidence>
<evidence type="ECO:0000256" key="6">
    <source>
        <dbReference type="ARBA" id="ARBA00022691"/>
    </source>
</evidence>
<dbReference type="InterPro" id="IPR025770">
    <property type="entry name" value="PPMT_MeTrfase"/>
</dbReference>
<dbReference type="PANTHER" id="PTHR12714:SF9">
    <property type="entry name" value="PROTEIN-S-ISOPRENYLCYSTEINE O-METHYLTRANSFERASE"/>
    <property type="match status" value="1"/>
</dbReference>
<dbReference type="PROSITE" id="PS51564">
    <property type="entry name" value="SAM_ICMT"/>
    <property type="match status" value="1"/>
</dbReference>
<keyword evidence="9 10" id="KW-0472">Membrane</keyword>
<evidence type="ECO:0000256" key="9">
    <source>
        <dbReference type="ARBA" id="ARBA00023136"/>
    </source>
</evidence>
<keyword evidence="4 10" id="KW-0489">Methyltransferase</keyword>
<evidence type="ECO:0000256" key="5">
    <source>
        <dbReference type="ARBA" id="ARBA00022679"/>
    </source>
</evidence>
<dbReference type="InterPro" id="IPR007269">
    <property type="entry name" value="ICMT_MeTrfase"/>
</dbReference>
<dbReference type="Pfam" id="PF04140">
    <property type="entry name" value="ICMT"/>
    <property type="match status" value="1"/>
</dbReference>
<dbReference type="HOGENOM" id="CLU_065200_0_0_1"/>
<evidence type="ECO:0000256" key="2">
    <source>
        <dbReference type="ARBA" id="ARBA00009140"/>
    </source>
</evidence>
<evidence type="ECO:0000256" key="8">
    <source>
        <dbReference type="ARBA" id="ARBA00022989"/>
    </source>
</evidence>
<feature type="transmembrane region" description="Helical" evidence="10">
    <location>
        <begin position="154"/>
        <end position="178"/>
    </location>
</feature>
<dbReference type="Proteomes" id="UP000009084">
    <property type="component" value="Unassembled WGS sequence"/>
</dbReference>
<comment type="subcellular location">
    <subcellularLocation>
        <location evidence="10">Endoplasmic reticulum membrane</location>
        <topology evidence="10">Multi-pass membrane protein</topology>
    </subcellularLocation>
    <subcellularLocation>
        <location evidence="1">Membrane</location>
        <topology evidence="1">Multi-pass membrane protein</topology>
    </subcellularLocation>
</comment>
<gene>
    <name evidence="12" type="ORF">CPC735_054590</name>
</gene>
<dbReference type="VEuPathDB" id="FungiDB:CPC735_054590"/>
<evidence type="ECO:0000256" key="10">
    <source>
        <dbReference type="RuleBase" id="RU362022"/>
    </source>
</evidence>
<keyword evidence="7 10" id="KW-0812">Transmembrane</keyword>
<dbReference type="PANTHER" id="PTHR12714">
    <property type="entry name" value="PROTEIN-S ISOPRENYLCYSTEINE O-METHYLTRANSFERASE"/>
    <property type="match status" value="1"/>
</dbReference>
<comment type="caution">
    <text evidence="12">The sequence shown here is derived from an EMBL/GenBank/DDBJ whole genome shotgun (WGS) entry which is preliminary data.</text>
</comment>
<dbReference type="GO" id="GO:0004671">
    <property type="term" value="F:protein C-terminal S-isoprenylcysteine carboxyl O-methyltransferase activity"/>
    <property type="evidence" value="ECO:0007669"/>
    <property type="project" value="UniProtKB-EC"/>
</dbReference>
<keyword evidence="6 10" id="KW-0949">S-adenosyl-L-methionine</keyword>
<dbReference type="Gene3D" id="1.20.120.1630">
    <property type="match status" value="1"/>
</dbReference>
<sequence length="307" mass="34414">MDSVASFSSRFSPLDEFPTPGLDGQPRPDYRPYRPTANGPTKSRVIDPAYLPGGEKSLSGISIRSFLLGQAAGTCVVLTVLLYTFSNPLWRVPFFVTSLALFHFLEYYITARYNNLFATVTAFLLTQNGAAYNIAHGSAVAECLLAHLFLPDGYFEWTAAIFGGIKYQVLVGLVLMVVGQIVRSLAMAQAGVSFTHTIQHHRREEHSLVKEGIYSIFRHPSYFGFFWWGLGTQLVLGNAVCFLGYAAVLWEFFSSRIRSTFSSMIMARGKNADYLPDVEEEMLLIKFFGKEYVEYRSKTWVGIPGIR</sequence>
<evidence type="ECO:0000256" key="1">
    <source>
        <dbReference type="ARBA" id="ARBA00004141"/>
    </source>
</evidence>
<organism evidence="12 13">
    <name type="scientific">Coccidioides posadasii (strain C735)</name>
    <name type="common">Valley fever fungus</name>
    <dbReference type="NCBI Taxonomy" id="222929"/>
    <lineage>
        <taxon>Eukaryota</taxon>
        <taxon>Fungi</taxon>
        <taxon>Dikarya</taxon>
        <taxon>Ascomycota</taxon>
        <taxon>Pezizomycotina</taxon>
        <taxon>Eurotiomycetes</taxon>
        <taxon>Eurotiomycetidae</taxon>
        <taxon>Onygenales</taxon>
        <taxon>Onygenaceae</taxon>
        <taxon>Coccidioides</taxon>
    </lineage>
</organism>
<keyword evidence="5 12" id="KW-0808">Transferase</keyword>
<feature type="transmembrane region" description="Helical" evidence="10">
    <location>
        <begin position="92"/>
        <end position="109"/>
    </location>
</feature>
<feature type="transmembrane region" description="Helical" evidence="10">
    <location>
        <begin position="225"/>
        <end position="250"/>
    </location>
</feature>